<sequence length="198" mass="21638">MAEVLDWSTLPGRLVVLSGASGSGKSTLVRRLLGRAELRLAASVSATTRPPRVGEVDGRDYYFLSPEQFEAARGDLLESAEVHGFSYGTPAEPVRRRLAEGSCVILVIDVQGGMQVREKVPGALLVFVQVPDPGELERRLRDRGTDDEPTILRRLANARREQELSRSYDVHIVNDDLERCVEELAGVLARARCGGGEA</sequence>
<evidence type="ECO:0000256" key="4">
    <source>
        <dbReference type="ARBA" id="ARBA00022679"/>
    </source>
</evidence>
<dbReference type="PROSITE" id="PS50052">
    <property type="entry name" value="GUANYLATE_KINASE_2"/>
    <property type="match status" value="1"/>
</dbReference>
<dbReference type="Gene3D" id="3.40.50.300">
    <property type="entry name" value="P-loop containing nucleotide triphosphate hydrolases"/>
    <property type="match status" value="1"/>
</dbReference>
<dbReference type="CDD" id="cd00071">
    <property type="entry name" value="GMPK"/>
    <property type="match status" value="1"/>
</dbReference>
<dbReference type="RefSeq" id="WP_210420278.1">
    <property type="nucleotide sequence ID" value="NZ_CP042997.1"/>
</dbReference>
<organism evidence="11 12">
    <name type="scientific">Aquisphaera giovannonii</name>
    <dbReference type="NCBI Taxonomy" id="406548"/>
    <lineage>
        <taxon>Bacteria</taxon>
        <taxon>Pseudomonadati</taxon>
        <taxon>Planctomycetota</taxon>
        <taxon>Planctomycetia</taxon>
        <taxon>Isosphaerales</taxon>
        <taxon>Isosphaeraceae</taxon>
        <taxon>Aquisphaera</taxon>
    </lineage>
</organism>
<comment type="function">
    <text evidence="9">Essential for recycling GMP and indirectly, cGMP.</text>
</comment>
<evidence type="ECO:0000256" key="3">
    <source>
        <dbReference type="ARBA" id="ARBA00016296"/>
    </source>
</evidence>
<dbReference type="Proteomes" id="UP000324233">
    <property type="component" value="Chromosome"/>
</dbReference>
<dbReference type="GO" id="GO:0005829">
    <property type="term" value="C:cytosol"/>
    <property type="evidence" value="ECO:0007669"/>
    <property type="project" value="TreeGrafter"/>
</dbReference>
<dbReference type="PANTHER" id="PTHR23117">
    <property type="entry name" value="GUANYLATE KINASE-RELATED"/>
    <property type="match status" value="1"/>
</dbReference>
<dbReference type="InterPro" id="IPR027417">
    <property type="entry name" value="P-loop_NTPase"/>
</dbReference>
<dbReference type="Gene3D" id="3.30.63.10">
    <property type="entry name" value="Guanylate Kinase phosphate binding domain"/>
    <property type="match status" value="1"/>
</dbReference>
<evidence type="ECO:0000256" key="6">
    <source>
        <dbReference type="ARBA" id="ARBA00022777"/>
    </source>
</evidence>
<dbReference type="NCBIfam" id="TIGR03263">
    <property type="entry name" value="guanyl_kin"/>
    <property type="match status" value="1"/>
</dbReference>
<dbReference type="GO" id="GO:0004385">
    <property type="term" value="F:GMP kinase activity"/>
    <property type="evidence" value="ECO:0007669"/>
    <property type="project" value="UniProtKB-UniRule"/>
</dbReference>
<dbReference type="SUPFAM" id="SSF52540">
    <property type="entry name" value="P-loop containing nucleoside triphosphate hydrolases"/>
    <property type="match status" value="1"/>
</dbReference>
<dbReference type="EMBL" id="CP042997">
    <property type="protein sequence ID" value="QEH38363.1"/>
    <property type="molecule type" value="Genomic_DNA"/>
</dbReference>
<proteinExistence type="inferred from homology"/>
<dbReference type="Pfam" id="PF00625">
    <property type="entry name" value="Guanylate_kin"/>
    <property type="match status" value="1"/>
</dbReference>
<dbReference type="InterPro" id="IPR020590">
    <property type="entry name" value="Guanylate_kinase_CS"/>
</dbReference>
<dbReference type="PANTHER" id="PTHR23117:SF13">
    <property type="entry name" value="GUANYLATE KINASE"/>
    <property type="match status" value="1"/>
</dbReference>
<dbReference type="EC" id="2.7.4.8" evidence="2 9"/>
<evidence type="ECO:0000256" key="7">
    <source>
        <dbReference type="ARBA" id="ARBA00022840"/>
    </source>
</evidence>
<dbReference type="SMART" id="SM00072">
    <property type="entry name" value="GuKc"/>
    <property type="match status" value="1"/>
</dbReference>
<dbReference type="KEGG" id="agv:OJF2_69640"/>
<comment type="subcellular location">
    <subcellularLocation>
        <location evidence="9">Cytoplasm</location>
    </subcellularLocation>
</comment>
<keyword evidence="9" id="KW-0963">Cytoplasm</keyword>
<evidence type="ECO:0000256" key="9">
    <source>
        <dbReference type="HAMAP-Rule" id="MF_00328"/>
    </source>
</evidence>
<comment type="catalytic activity">
    <reaction evidence="9">
        <text>GMP + ATP = GDP + ADP</text>
        <dbReference type="Rhea" id="RHEA:20780"/>
        <dbReference type="ChEBI" id="CHEBI:30616"/>
        <dbReference type="ChEBI" id="CHEBI:58115"/>
        <dbReference type="ChEBI" id="CHEBI:58189"/>
        <dbReference type="ChEBI" id="CHEBI:456216"/>
        <dbReference type="EC" id="2.7.4.8"/>
    </reaction>
</comment>
<keyword evidence="12" id="KW-1185">Reference proteome</keyword>
<feature type="binding site" evidence="9">
    <location>
        <begin position="19"/>
        <end position="26"/>
    </location>
    <ligand>
        <name>ATP</name>
        <dbReference type="ChEBI" id="CHEBI:30616"/>
    </ligand>
</feature>
<keyword evidence="7 9" id="KW-0067">ATP-binding</keyword>
<evidence type="ECO:0000313" key="11">
    <source>
        <dbReference type="EMBL" id="QEH38363.1"/>
    </source>
</evidence>
<name>A0A5B9WCZ7_9BACT</name>
<evidence type="ECO:0000313" key="12">
    <source>
        <dbReference type="Proteomes" id="UP000324233"/>
    </source>
</evidence>
<dbReference type="FunFam" id="3.30.63.10:FF:000002">
    <property type="entry name" value="Guanylate kinase 1"/>
    <property type="match status" value="1"/>
</dbReference>
<accession>A0A5B9WCZ7</accession>
<gene>
    <name evidence="9 11" type="primary">gmk</name>
    <name evidence="11" type="ORF">OJF2_69640</name>
</gene>
<dbReference type="InterPro" id="IPR008144">
    <property type="entry name" value="Guanylate_kin-like_dom"/>
</dbReference>
<keyword evidence="6 9" id="KW-0418">Kinase</keyword>
<evidence type="ECO:0000259" key="10">
    <source>
        <dbReference type="PROSITE" id="PS50052"/>
    </source>
</evidence>
<evidence type="ECO:0000256" key="1">
    <source>
        <dbReference type="ARBA" id="ARBA00005790"/>
    </source>
</evidence>
<evidence type="ECO:0000256" key="5">
    <source>
        <dbReference type="ARBA" id="ARBA00022741"/>
    </source>
</evidence>
<dbReference type="InterPro" id="IPR017665">
    <property type="entry name" value="Guanylate_kinase"/>
</dbReference>
<evidence type="ECO:0000256" key="2">
    <source>
        <dbReference type="ARBA" id="ARBA00012961"/>
    </source>
</evidence>
<comment type="similarity">
    <text evidence="1 9">Belongs to the guanylate kinase family.</text>
</comment>
<dbReference type="AlphaFoldDB" id="A0A5B9WCZ7"/>
<keyword evidence="4 9" id="KW-0808">Transferase</keyword>
<protein>
    <recommendedName>
        <fullName evidence="3 9">Guanylate kinase</fullName>
        <ecNumber evidence="2 9">2.7.4.8</ecNumber>
    </recommendedName>
    <alternativeName>
        <fullName evidence="8 9">GMP kinase</fullName>
    </alternativeName>
</protein>
<keyword evidence="5 9" id="KW-0547">Nucleotide-binding</keyword>
<feature type="domain" description="Guanylate kinase-like" evidence="10">
    <location>
        <begin position="12"/>
        <end position="189"/>
    </location>
</feature>
<dbReference type="HAMAP" id="MF_00328">
    <property type="entry name" value="Guanylate_kinase"/>
    <property type="match status" value="1"/>
</dbReference>
<reference evidence="11 12" key="1">
    <citation type="submission" date="2019-08" db="EMBL/GenBank/DDBJ databases">
        <title>Deep-cultivation of Planctomycetes and their phenomic and genomic characterization uncovers novel biology.</title>
        <authorList>
            <person name="Wiegand S."/>
            <person name="Jogler M."/>
            <person name="Boedeker C."/>
            <person name="Pinto D."/>
            <person name="Vollmers J."/>
            <person name="Rivas-Marin E."/>
            <person name="Kohn T."/>
            <person name="Peeters S.H."/>
            <person name="Heuer A."/>
            <person name="Rast P."/>
            <person name="Oberbeckmann S."/>
            <person name="Bunk B."/>
            <person name="Jeske O."/>
            <person name="Meyerdierks A."/>
            <person name="Storesund J.E."/>
            <person name="Kallscheuer N."/>
            <person name="Luecker S."/>
            <person name="Lage O.M."/>
            <person name="Pohl T."/>
            <person name="Merkel B.J."/>
            <person name="Hornburger P."/>
            <person name="Mueller R.-W."/>
            <person name="Bruemmer F."/>
            <person name="Labrenz M."/>
            <person name="Spormann A.M."/>
            <person name="Op den Camp H."/>
            <person name="Overmann J."/>
            <person name="Amann R."/>
            <person name="Jetten M.S.M."/>
            <person name="Mascher T."/>
            <person name="Medema M.H."/>
            <person name="Devos D.P."/>
            <person name="Kaster A.-K."/>
            <person name="Ovreas L."/>
            <person name="Rohde M."/>
            <person name="Galperin M.Y."/>
            <person name="Jogler C."/>
        </authorList>
    </citation>
    <scope>NUCLEOTIDE SEQUENCE [LARGE SCALE GENOMIC DNA]</scope>
    <source>
        <strain evidence="11 12">OJF2</strain>
    </source>
</reference>
<dbReference type="InterPro" id="IPR008145">
    <property type="entry name" value="GK/Ca_channel_bsu"/>
</dbReference>
<dbReference type="PROSITE" id="PS00856">
    <property type="entry name" value="GUANYLATE_KINASE_1"/>
    <property type="match status" value="1"/>
</dbReference>
<evidence type="ECO:0000256" key="8">
    <source>
        <dbReference type="ARBA" id="ARBA00030128"/>
    </source>
</evidence>
<dbReference type="GO" id="GO:0005524">
    <property type="term" value="F:ATP binding"/>
    <property type="evidence" value="ECO:0007669"/>
    <property type="project" value="UniProtKB-UniRule"/>
</dbReference>